<dbReference type="EMBL" id="CP028941">
    <property type="protein sequence ID" value="QKM62687.1"/>
    <property type="molecule type" value="Genomic_DNA"/>
</dbReference>
<proteinExistence type="predicted"/>
<evidence type="ECO:0000313" key="3">
    <source>
        <dbReference type="Proteomes" id="UP000500806"/>
    </source>
</evidence>
<evidence type="ECO:0000256" key="1">
    <source>
        <dbReference type="SAM" id="Phobius"/>
    </source>
</evidence>
<keyword evidence="1" id="KW-0472">Membrane</keyword>
<feature type="transmembrane region" description="Helical" evidence="1">
    <location>
        <begin position="71"/>
        <end position="94"/>
    </location>
</feature>
<keyword evidence="1" id="KW-0812">Transmembrane</keyword>
<organism evidence="2 3">
    <name type="scientific">Polynucleobacter antarcticus</name>
    <dbReference type="NCBI Taxonomy" id="1743162"/>
    <lineage>
        <taxon>Bacteria</taxon>
        <taxon>Pseudomonadati</taxon>
        <taxon>Pseudomonadota</taxon>
        <taxon>Betaproteobacteria</taxon>
        <taxon>Burkholderiales</taxon>
        <taxon>Burkholderiaceae</taxon>
        <taxon>Polynucleobacter</taxon>
    </lineage>
</organism>
<evidence type="ECO:0000313" key="2">
    <source>
        <dbReference type="EMBL" id="QKM62687.1"/>
    </source>
</evidence>
<dbReference type="KEGG" id="pani:DCO16_06235"/>
<accession>A0A6M9PUV8</accession>
<keyword evidence="1" id="KW-1133">Transmembrane helix</keyword>
<dbReference type="RefSeq" id="WP_173942850.1">
    <property type="nucleotide sequence ID" value="NZ_CBCSCD010000001.1"/>
</dbReference>
<keyword evidence="3" id="KW-1185">Reference proteome</keyword>
<dbReference type="AlphaFoldDB" id="A0A6M9PUV8"/>
<name>A0A6M9PUV8_9BURK</name>
<protein>
    <submittedName>
        <fullName evidence="2">Uncharacterized protein</fullName>
    </submittedName>
</protein>
<feature type="transmembrane region" description="Helical" evidence="1">
    <location>
        <begin position="20"/>
        <end position="43"/>
    </location>
</feature>
<sequence length="207" mass="23414">MLNNFDLRNFNLLSFDLNNLWHLAVLYAGLGLLIALTFFLLSLKDRPSRSARQLIQAIRPRKDPFYYLKEILVQGVAIMAIVVGWPAFLVWAALHKRSEARAKIEADEPKFDCQPSHLLYAVSIKEAEAENFYTDPLGGTPAIPFGHLNKAWHIFLGQRIDGDQLRAYRIPKGSPFGRHLWMSEGDVSGYALLRNGAIVAEFVCEES</sequence>
<gene>
    <name evidence="2" type="ORF">DCO16_06235</name>
</gene>
<dbReference type="Proteomes" id="UP000500806">
    <property type="component" value="Chromosome"/>
</dbReference>
<reference evidence="2 3" key="1">
    <citation type="submission" date="2018-04" db="EMBL/GenBank/DDBJ databases">
        <title>Polynucleobacter sp. LimPoW16 genome.</title>
        <authorList>
            <person name="Hahn M.W."/>
        </authorList>
    </citation>
    <scope>NUCLEOTIDE SEQUENCE [LARGE SCALE GENOMIC DNA]</scope>
    <source>
        <strain evidence="2 3">LimPoW16</strain>
    </source>
</reference>